<keyword evidence="3 7" id="KW-0813">Transport</keyword>
<dbReference type="NCBIfam" id="TIGR00879">
    <property type="entry name" value="SP"/>
    <property type="match status" value="1"/>
</dbReference>
<dbReference type="PANTHER" id="PTHR23503">
    <property type="entry name" value="SOLUTE CARRIER FAMILY 2"/>
    <property type="match status" value="1"/>
</dbReference>
<dbReference type="Gene3D" id="1.20.1250.20">
    <property type="entry name" value="MFS general substrate transporter like domains"/>
    <property type="match status" value="1"/>
</dbReference>
<feature type="transmembrane region" description="Helical" evidence="8">
    <location>
        <begin position="113"/>
        <end position="133"/>
    </location>
</feature>
<feature type="transmembrane region" description="Helical" evidence="8">
    <location>
        <begin position="420"/>
        <end position="437"/>
    </location>
</feature>
<keyword evidence="5 8" id="KW-1133">Transmembrane helix</keyword>
<dbReference type="STRING" id="983967.A0A1E4SYD7"/>
<dbReference type="GO" id="GO:0015149">
    <property type="term" value="F:hexose transmembrane transporter activity"/>
    <property type="evidence" value="ECO:0007669"/>
    <property type="project" value="TreeGrafter"/>
</dbReference>
<dbReference type="PRINTS" id="PR00171">
    <property type="entry name" value="SUGRTRNSPORT"/>
</dbReference>
<name>A0A1E4SYD7_9ASCO</name>
<feature type="transmembrane region" description="Helical" evidence="8">
    <location>
        <begin position="301"/>
        <end position="321"/>
    </location>
</feature>
<evidence type="ECO:0000256" key="3">
    <source>
        <dbReference type="ARBA" id="ARBA00022448"/>
    </source>
</evidence>
<protein>
    <recommendedName>
        <fullName evidence="9">Major facilitator superfamily (MFS) profile domain-containing protein</fullName>
    </recommendedName>
</protein>
<feature type="transmembrane region" description="Helical" evidence="8">
    <location>
        <begin position="357"/>
        <end position="379"/>
    </location>
</feature>
<dbReference type="PROSITE" id="PS00217">
    <property type="entry name" value="SUGAR_TRANSPORT_2"/>
    <property type="match status" value="1"/>
</dbReference>
<gene>
    <name evidence="10" type="ORF">CANARDRAFT_200899</name>
</gene>
<evidence type="ECO:0000256" key="5">
    <source>
        <dbReference type="ARBA" id="ARBA00022989"/>
    </source>
</evidence>
<feature type="transmembrane region" description="Helical" evidence="8">
    <location>
        <begin position="57"/>
        <end position="75"/>
    </location>
</feature>
<comment type="subcellular location">
    <subcellularLocation>
        <location evidence="1">Membrane</location>
        <topology evidence="1">Multi-pass membrane protein</topology>
    </subcellularLocation>
</comment>
<feature type="transmembrane region" description="Helical" evidence="8">
    <location>
        <begin position="333"/>
        <end position="351"/>
    </location>
</feature>
<keyword evidence="11" id="KW-1185">Reference proteome</keyword>
<dbReference type="InterPro" id="IPR036259">
    <property type="entry name" value="MFS_trans_sf"/>
</dbReference>
<dbReference type="AlphaFoldDB" id="A0A1E4SYD7"/>
<dbReference type="Pfam" id="PF00083">
    <property type="entry name" value="Sugar_tr"/>
    <property type="match status" value="1"/>
</dbReference>
<feature type="domain" description="Major facilitator superfamily (MFS) profile" evidence="9">
    <location>
        <begin position="21"/>
        <end position="445"/>
    </location>
</feature>
<feature type="transmembrane region" description="Helical" evidence="8">
    <location>
        <begin position="173"/>
        <end position="195"/>
    </location>
</feature>
<keyword evidence="4 8" id="KW-0812">Transmembrane</keyword>
<dbReference type="GO" id="GO:0016020">
    <property type="term" value="C:membrane"/>
    <property type="evidence" value="ECO:0007669"/>
    <property type="project" value="UniProtKB-SubCell"/>
</dbReference>
<evidence type="ECO:0000259" key="9">
    <source>
        <dbReference type="PROSITE" id="PS50850"/>
    </source>
</evidence>
<dbReference type="PROSITE" id="PS00216">
    <property type="entry name" value="SUGAR_TRANSPORT_1"/>
    <property type="match status" value="1"/>
</dbReference>
<dbReference type="InterPro" id="IPR003663">
    <property type="entry name" value="Sugar/inositol_transpt"/>
</dbReference>
<sequence>MSSIPLIPPSTSQYTPHLIISVSLACLHSLQYGYHMSELNAPESYIKDELSLTPSQIGFITSIFSIGGLISSTLAGSISSKYGLRLSFIITSIFYIIGSMLEYLAYDLISMSIGRFISGLGAGLALVFVPLYINQISPLHLRGLLGSMNQVCVNLGILITQLLGIIWANSINWRLILLFASLIGSIGLILSLFFLDESPKWIIINEKNDTKGLKILLKLRLNEQDCLNEIKQWKLEHLEYLSMIQDTPIKLNLINYLKNPIYNNSKMVAMFTMIGQQFSGINSIIFYGVKILNESFPTNSIFINCLISFGNMIITFISSLYLDKLGRKPMLKLSISIMSLTSFGLSLGILFNNSKLTIISIFSYVCSFAIGVGPIPFLLISEVSQLEVKDLAQSFATDCNWISCFMVGLMFPILNGLIGGYVYLIFTLVCILFYFFISLKLPETKGKYTYNEVWGR</sequence>
<evidence type="ECO:0000313" key="11">
    <source>
        <dbReference type="Proteomes" id="UP000094801"/>
    </source>
</evidence>
<dbReference type="InterPro" id="IPR020846">
    <property type="entry name" value="MFS_dom"/>
</dbReference>
<proteinExistence type="inferred from homology"/>
<dbReference type="PROSITE" id="PS50850">
    <property type="entry name" value="MFS"/>
    <property type="match status" value="1"/>
</dbReference>
<dbReference type="Proteomes" id="UP000094801">
    <property type="component" value="Unassembled WGS sequence"/>
</dbReference>
<feature type="transmembrane region" description="Helical" evidence="8">
    <location>
        <begin position="145"/>
        <end position="167"/>
    </location>
</feature>
<organism evidence="10 11">
    <name type="scientific">[Candida] arabinofermentans NRRL YB-2248</name>
    <dbReference type="NCBI Taxonomy" id="983967"/>
    <lineage>
        <taxon>Eukaryota</taxon>
        <taxon>Fungi</taxon>
        <taxon>Dikarya</taxon>
        <taxon>Ascomycota</taxon>
        <taxon>Saccharomycotina</taxon>
        <taxon>Pichiomycetes</taxon>
        <taxon>Pichiales</taxon>
        <taxon>Pichiaceae</taxon>
        <taxon>Ogataea</taxon>
        <taxon>Ogataea/Candida clade</taxon>
    </lineage>
</organism>
<dbReference type="PANTHER" id="PTHR23503:SF8">
    <property type="entry name" value="FACILITATED GLUCOSE TRANSPORTER PROTEIN 1"/>
    <property type="match status" value="1"/>
</dbReference>
<dbReference type="OrthoDB" id="4540492at2759"/>
<evidence type="ECO:0000313" key="10">
    <source>
        <dbReference type="EMBL" id="ODV84500.1"/>
    </source>
</evidence>
<evidence type="ECO:0000256" key="7">
    <source>
        <dbReference type="RuleBase" id="RU003346"/>
    </source>
</evidence>
<evidence type="ECO:0000256" key="4">
    <source>
        <dbReference type="ARBA" id="ARBA00022692"/>
    </source>
</evidence>
<dbReference type="InterPro" id="IPR045263">
    <property type="entry name" value="GLUT"/>
</dbReference>
<evidence type="ECO:0000256" key="6">
    <source>
        <dbReference type="ARBA" id="ARBA00023136"/>
    </source>
</evidence>
<dbReference type="InterPro" id="IPR005828">
    <property type="entry name" value="MFS_sugar_transport-like"/>
</dbReference>
<evidence type="ECO:0000256" key="8">
    <source>
        <dbReference type="SAM" id="Phobius"/>
    </source>
</evidence>
<dbReference type="EMBL" id="KV453856">
    <property type="protein sequence ID" value="ODV84500.1"/>
    <property type="molecule type" value="Genomic_DNA"/>
</dbReference>
<evidence type="ECO:0000256" key="2">
    <source>
        <dbReference type="ARBA" id="ARBA00010992"/>
    </source>
</evidence>
<feature type="transmembrane region" description="Helical" evidence="8">
    <location>
        <begin position="82"/>
        <end position="101"/>
    </location>
</feature>
<dbReference type="SUPFAM" id="SSF103473">
    <property type="entry name" value="MFS general substrate transporter"/>
    <property type="match status" value="1"/>
</dbReference>
<reference evidence="11" key="1">
    <citation type="submission" date="2016-04" db="EMBL/GenBank/DDBJ databases">
        <title>Comparative genomics of biotechnologically important yeasts.</title>
        <authorList>
            <consortium name="DOE Joint Genome Institute"/>
            <person name="Riley R."/>
            <person name="Haridas S."/>
            <person name="Wolfe K.H."/>
            <person name="Lopes M.R."/>
            <person name="Hittinger C.T."/>
            <person name="Goker M."/>
            <person name="Salamov A."/>
            <person name="Wisecaver J."/>
            <person name="Long T.M."/>
            <person name="Aerts A.L."/>
            <person name="Barry K."/>
            <person name="Choi C."/>
            <person name="Clum A."/>
            <person name="Coughlan A.Y."/>
            <person name="Deshpande S."/>
            <person name="Douglass A.P."/>
            <person name="Hanson S.J."/>
            <person name="Klenk H.-P."/>
            <person name="Labutti K."/>
            <person name="Lapidus A."/>
            <person name="Lindquist E."/>
            <person name="Lipzen A."/>
            <person name="Meier-Kolthoff J.P."/>
            <person name="Ohm R.A."/>
            <person name="Otillar R.P."/>
            <person name="Pangilinan J."/>
            <person name="Peng Y."/>
            <person name="Rokas A."/>
            <person name="Rosa C.A."/>
            <person name="Scheuner C."/>
            <person name="Sibirny A.A."/>
            <person name="Slot J.C."/>
            <person name="Stielow J.B."/>
            <person name="Sun H."/>
            <person name="Kurtzman C.P."/>
            <person name="Blackwell M."/>
            <person name="Grigoriev I.V."/>
            <person name="Jeffries T.W."/>
        </authorList>
    </citation>
    <scope>NUCLEOTIDE SEQUENCE [LARGE SCALE GENOMIC DNA]</scope>
    <source>
        <strain evidence="11">NRRL YB-2248</strain>
    </source>
</reference>
<comment type="similarity">
    <text evidence="2 7">Belongs to the major facilitator superfamily. Sugar transporter (TC 2.A.1.1) family.</text>
</comment>
<evidence type="ECO:0000256" key="1">
    <source>
        <dbReference type="ARBA" id="ARBA00004141"/>
    </source>
</evidence>
<accession>A0A1E4SYD7</accession>
<dbReference type="InterPro" id="IPR005829">
    <property type="entry name" value="Sugar_transporter_CS"/>
</dbReference>
<keyword evidence="6 8" id="KW-0472">Membrane</keyword>